<evidence type="ECO:0000313" key="6">
    <source>
        <dbReference type="EMBL" id="MDV2861456.1"/>
    </source>
</evidence>
<feature type="binding site" evidence="3">
    <location>
        <position position="171"/>
    </location>
    <ligand>
        <name>glycerol</name>
        <dbReference type="ChEBI" id="CHEBI:17754"/>
    </ligand>
</feature>
<evidence type="ECO:0000256" key="2">
    <source>
        <dbReference type="ARBA" id="ARBA00023002"/>
    </source>
</evidence>
<gene>
    <name evidence="6" type="ORF">R0H02_03095</name>
</gene>
<evidence type="ECO:0000256" key="4">
    <source>
        <dbReference type="PIRSR" id="PIRSR000112-3"/>
    </source>
</evidence>
<dbReference type="GO" id="GO:0046872">
    <property type="term" value="F:metal ion binding"/>
    <property type="evidence" value="ECO:0007669"/>
    <property type="project" value="UniProtKB-KW"/>
</dbReference>
<evidence type="ECO:0000313" key="7">
    <source>
        <dbReference type="Proteomes" id="UP001286589"/>
    </source>
</evidence>
<dbReference type="AlphaFoldDB" id="A0AB35RIU8"/>
<dbReference type="RefSeq" id="WP_229220886.1">
    <property type="nucleotide sequence ID" value="NZ_JAWJAC010000002.1"/>
</dbReference>
<keyword evidence="3" id="KW-0862">Zinc</keyword>
<feature type="binding site" evidence="4">
    <location>
        <position position="125"/>
    </location>
    <ligand>
        <name>NAD(+)</name>
        <dbReference type="ChEBI" id="CHEBI:57540"/>
    </ligand>
</feature>
<organism evidence="6 7">
    <name type="scientific">Phytobacter ursingii</name>
    <dbReference type="NCBI Taxonomy" id="1972431"/>
    <lineage>
        <taxon>Bacteria</taxon>
        <taxon>Pseudomonadati</taxon>
        <taxon>Pseudomonadota</taxon>
        <taxon>Gammaproteobacteria</taxon>
        <taxon>Enterobacterales</taxon>
        <taxon>Enterobacteriaceae</taxon>
        <taxon>Phytobacter</taxon>
    </lineage>
</organism>
<dbReference type="CDD" id="cd08550">
    <property type="entry name" value="GlyDH-like"/>
    <property type="match status" value="1"/>
</dbReference>
<evidence type="ECO:0000256" key="3">
    <source>
        <dbReference type="PIRSR" id="PIRSR000112-1"/>
    </source>
</evidence>
<comment type="caution">
    <text evidence="6">The sequence shown here is derived from an EMBL/GenBank/DDBJ whole genome shotgun (WGS) entry which is preliminary data.</text>
</comment>
<dbReference type="SUPFAM" id="SSF56796">
    <property type="entry name" value="Dehydroquinate synthase-like"/>
    <property type="match status" value="1"/>
</dbReference>
<keyword evidence="7" id="KW-1185">Reference proteome</keyword>
<dbReference type="PIRSF" id="PIRSF000112">
    <property type="entry name" value="Glycerol_dehydrogenase"/>
    <property type="match status" value="1"/>
</dbReference>
<comment type="cofactor">
    <cofactor evidence="3">
        <name>Zn(2+)</name>
        <dbReference type="ChEBI" id="CHEBI:29105"/>
    </cofactor>
    <text evidence="3">Binds 1 zinc ion per subunit.</text>
</comment>
<name>A0AB35RIU8_9ENTR</name>
<dbReference type="EMBL" id="JAWJAC010000002">
    <property type="protein sequence ID" value="MDV2861456.1"/>
    <property type="molecule type" value="Genomic_DNA"/>
</dbReference>
<feature type="binding site" evidence="3">
    <location>
        <position position="271"/>
    </location>
    <ligand>
        <name>glycerol</name>
        <dbReference type="ChEBI" id="CHEBI:17754"/>
    </ligand>
</feature>
<proteinExistence type="predicted"/>
<feature type="domain" description="Alcohol dehydrogenase iron-type/glycerol dehydrogenase GldA" evidence="5">
    <location>
        <begin position="7"/>
        <end position="153"/>
    </location>
</feature>
<keyword evidence="1 3" id="KW-0479">Metal-binding</keyword>
<feature type="binding site" evidence="4">
    <location>
        <position position="127"/>
    </location>
    <ligand>
        <name>NAD(+)</name>
        <dbReference type="ChEBI" id="CHEBI:57540"/>
    </ligand>
</feature>
<dbReference type="Pfam" id="PF00465">
    <property type="entry name" value="Fe-ADH"/>
    <property type="match status" value="1"/>
</dbReference>
<dbReference type="InterPro" id="IPR016205">
    <property type="entry name" value="Glycerol_DH"/>
</dbReference>
<accession>A0AB35RIU8</accession>
<dbReference type="InterPro" id="IPR001670">
    <property type="entry name" value="ADH_Fe/GldA"/>
</dbReference>
<feature type="binding site" evidence="4">
    <location>
        <position position="131"/>
    </location>
    <ligand>
        <name>NAD(+)</name>
        <dbReference type="ChEBI" id="CHEBI:57540"/>
    </ligand>
</feature>
<sequence>MLAIKTPQTWFHQSGIRHDAGKYIAPLTRHILIITSVKAWAQVNPGLEESLRASGIRWQTEIMTGYCTEDNVARYVQRAKKLGVQFIIGVGGGRVLDTAKAVADTLEGGESITIPTLAATCAAWSPLAVFYTDEGAQISSQALRTLPRLVLVDSEVIARSDVRYLKAGIVDALAKWYEFRPYLQKNPDNLGLQLKVQNARLAVDIYEKYGQQAIHDNKAQVVSNALINVIDANIAVAGMANSVRGEIPMPGVAHAIHNRLTHEPALRQWLHGERVGFSLLVQSILENDISQPDPVLLALLRQYDMPLTLAPLKEIRLAVIQAVARSIPFPRDALEYLPFTLEPTRIEQALRLTEQYVSTRAYARDLAGQSHP</sequence>
<dbReference type="Proteomes" id="UP001286589">
    <property type="component" value="Unassembled WGS sequence"/>
</dbReference>
<dbReference type="PANTHER" id="PTHR43616:SF3">
    <property type="entry name" value="HYDROXYCARBOXYLATE DEHYDROGENASE A"/>
    <property type="match status" value="1"/>
</dbReference>
<evidence type="ECO:0000256" key="1">
    <source>
        <dbReference type="ARBA" id="ARBA00022723"/>
    </source>
</evidence>
<dbReference type="Gene3D" id="3.40.50.1970">
    <property type="match status" value="1"/>
</dbReference>
<dbReference type="PANTHER" id="PTHR43616">
    <property type="entry name" value="GLYCEROL DEHYDROGENASE"/>
    <property type="match status" value="1"/>
</dbReference>
<protein>
    <submittedName>
        <fullName evidence="6">Iron-containing alcohol dehydrogenase family protein</fullName>
    </submittedName>
</protein>
<keyword evidence="4" id="KW-0520">NAD</keyword>
<feature type="binding site" evidence="4">
    <location>
        <begin position="93"/>
        <end position="97"/>
    </location>
    <ligand>
        <name>NAD(+)</name>
        <dbReference type="ChEBI" id="CHEBI:57540"/>
    </ligand>
</feature>
<dbReference type="GO" id="GO:0016614">
    <property type="term" value="F:oxidoreductase activity, acting on CH-OH group of donors"/>
    <property type="evidence" value="ECO:0007669"/>
    <property type="project" value="InterPro"/>
</dbReference>
<evidence type="ECO:0000259" key="5">
    <source>
        <dbReference type="Pfam" id="PF00465"/>
    </source>
</evidence>
<feature type="binding site" evidence="3">
    <location>
        <position position="254"/>
    </location>
    <ligand>
        <name>glycerol</name>
        <dbReference type="ChEBI" id="CHEBI:17754"/>
    </ligand>
</feature>
<reference evidence="6 7" key="1">
    <citation type="submission" date="2023-10" db="EMBL/GenBank/DDBJ databases">
        <title>Phytobacter spp. The emergence of a new genus of hospital-origin enterobacteria encoding carbapenemases in Argentina.</title>
        <authorList>
            <person name="Vay C."/>
            <person name="Almuzara M."/>
            <person name="Traglia G.M."/>
            <person name="Campos J."/>
        </authorList>
    </citation>
    <scope>NUCLEOTIDE SEQUENCE [LARGE SCALE GENOMIC DNA]</scope>
    <source>
        <strain evidence="6 7">CVMA36</strain>
    </source>
</reference>
<dbReference type="Gene3D" id="1.20.1090.10">
    <property type="entry name" value="Dehydroquinate synthase-like - alpha domain"/>
    <property type="match status" value="1"/>
</dbReference>
<keyword evidence="2" id="KW-0560">Oxidoreductase</keyword>